<dbReference type="PROSITE" id="PS00211">
    <property type="entry name" value="ABC_TRANSPORTER_1"/>
    <property type="match status" value="1"/>
</dbReference>
<dbReference type="SUPFAM" id="SSF52540">
    <property type="entry name" value="P-loop containing nucleoside triphosphate hydrolases"/>
    <property type="match status" value="2"/>
</dbReference>
<feature type="domain" description="ABC transporter" evidence="5">
    <location>
        <begin position="279"/>
        <end position="508"/>
    </location>
</feature>
<dbReference type="Gene3D" id="3.40.50.300">
    <property type="entry name" value="P-loop containing nucleotide triphosphate hydrolases"/>
    <property type="match status" value="2"/>
</dbReference>
<dbReference type="RefSeq" id="WP_020878102.1">
    <property type="nucleotide sequence ID" value="NZ_ATHJ01000101.1"/>
</dbReference>
<dbReference type="GO" id="GO:0005524">
    <property type="term" value="F:ATP binding"/>
    <property type="evidence" value="ECO:0007669"/>
    <property type="project" value="UniProtKB-KW"/>
</dbReference>
<keyword evidence="2" id="KW-0813">Transport</keyword>
<dbReference type="InterPro" id="IPR003439">
    <property type="entry name" value="ABC_transporter-like_ATP-bd"/>
</dbReference>
<dbReference type="InterPro" id="IPR015856">
    <property type="entry name" value="ABC_transpr_CbiO/EcfA_su"/>
</dbReference>
<proteinExistence type="inferred from homology"/>
<evidence type="ECO:0000256" key="1">
    <source>
        <dbReference type="ARBA" id="ARBA00005417"/>
    </source>
</evidence>
<dbReference type="GO" id="GO:0042626">
    <property type="term" value="F:ATPase-coupled transmembrane transporter activity"/>
    <property type="evidence" value="ECO:0007669"/>
    <property type="project" value="TreeGrafter"/>
</dbReference>
<dbReference type="Proteomes" id="UP000014977">
    <property type="component" value="Unassembled WGS sequence"/>
</dbReference>
<evidence type="ECO:0000259" key="5">
    <source>
        <dbReference type="PROSITE" id="PS50893"/>
    </source>
</evidence>
<name>S7TLK6_DESML</name>
<dbReference type="AlphaFoldDB" id="S7TLK6"/>
<dbReference type="OrthoDB" id="9782163at2"/>
<dbReference type="InterPro" id="IPR003593">
    <property type="entry name" value="AAA+_ATPase"/>
</dbReference>
<dbReference type="PANTHER" id="PTHR43553">
    <property type="entry name" value="HEAVY METAL TRANSPORTER"/>
    <property type="match status" value="1"/>
</dbReference>
<dbReference type="InterPro" id="IPR017871">
    <property type="entry name" value="ABC_transporter-like_CS"/>
</dbReference>
<feature type="domain" description="ABC transporter" evidence="5">
    <location>
        <begin position="8"/>
        <end position="247"/>
    </location>
</feature>
<evidence type="ECO:0000256" key="4">
    <source>
        <dbReference type="ARBA" id="ARBA00022840"/>
    </source>
</evidence>
<sequence>MTRRESFIAVAGLRYAYGKETPWILKDVDLEIPPGEHLLVAGASGSGKSTLARTLNGLIPHFYGGRLEGEVRVGGESTRDRTVADLFDQVGMVFQNPEAQLFNRTVRREIAFGLESLGLPRREMLRRIDGIAAETGIGHLLSRAPHQLSGGEQQMVCISAVAALKPKMIVLDEPFANLDGENVARIRKTLVRLGEKGTGVMVCEHRLGYAGYDAARMVVLADGRKVLDGPAKAVLSRDLGVYGLEAPTCGQASGLGASGYEIRPEAPGRGAAGDRQPIIELDGVSFERGGRRIIDNVSLSIDRGECVAIVGPNGAGKTTLLKLFNGLFRPVSGRVLLNGKDIRKEKVSRLARHVGMAFQNPSGQFFKLTVWDEITVAAKTLNRYDPEWIDTLIRLFRLGDLVTRPPYRLSSGEKKRTAFAAALSARPDILILDEPTSGQDRHFKNALSGFLAELQEQGQTVVLVTHDLGFAETCAPRWLYLDGGRIIAQGAPRRVSAGSCPPVYGAGSEAAGLCGGMGAGA</sequence>
<dbReference type="PROSITE" id="PS50893">
    <property type="entry name" value="ABC_TRANSPORTER_2"/>
    <property type="match status" value="2"/>
</dbReference>
<dbReference type="CDD" id="cd03225">
    <property type="entry name" value="ABC_cobalt_CbiO_domain1"/>
    <property type="match status" value="2"/>
</dbReference>
<evidence type="ECO:0000313" key="6">
    <source>
        <dbReference type="EMBL" id="EPR37746.1"/>
    </source>
</evidence>
<dbReference type="PANTHER" id="PTHR43553:SF24">
    <property type="entry name" value="ENERGY-COUPLING FACTOR TRANSPORTER ATP-BINDING PROTEIN ECFA1"/>
    <property type="match status" value="1"/>
</dbReference>
<dbReference type="eggNOG" id="COG4172">
    <property type="taxonomic scope" value="Bacteria"/>
</dbReference>
<dbReference type="InterPro" id="IPR027417">
    <property type="entry name" value="P-loop_NTPase"/>
</dbReference>
<protein>
    <submittedName>
        <fullName evidence="6">ABC transporter related protein</fullName>
    </submittedName>
</protein>
<keyword evidence="3" id="KW-0547">Nucleotide-binding</keyword>
<comment type="similarity">
    <text evidence="1">Belongs to the ABC transporter superfamily.</text>
</comment>
<keyword evidence="4" id="KW-0067">ATP-binding</keyword>
<dbReference type="GO" id="GO:0043190">
    <property type="term" value="C:ATP-binding cassette (ABC) transporter complex"/>
    <property type="evidence" value="ECO:0007669"/>
    <property type="project" value="TreeGrafter"/>
</dbReference>
<organism evidence="6 7">
    <name type="scientific">Desulfococcus multivorans DSM 2059</name>
    <dbReference type="NCBI Taxonomy" id="1121405"/>
    <lineage>
        <taxon>Bacteria</taxon>
        <taxon>Pseudomonadati</taxon>
        <taxon>Thermodesulfobacteriota</taxon>
        <taxon>Desulfobacteria</taxon>
        <taxon>Desulfobacterales</taxon>
        <taxon>Desulfococcaceae</taxon>
        <taxon>Desulfococcus</taxon>
    </lineage>
</organism>
<keyword evidence="7" id="KW-1185">Reference proteome</keyword>
<dbReference type="SMART" id="SM00382">
    <property type="entry name" value="AAA"/>
    <property type="match status" value="2"/>
</dbReference>
<evidence type="ECO:0000256" key="2">
    <source>
        <dbReference type="ARBA" id="ARBA00022448"/>
    </source>
</evidence>
<dbReference type="GO" id="GO:0016887">
    <property type="term" value="F:ATP hydrolysis activity"/>
    <property type="evidence" value="ECO:0007669"/>
    <property type="project" value="InterPro"/>
</dbReference>
<dbReference type="InterPro" id="IPR050095">
    <property type="entry name" value="ECF_ABC_transporter_ATP-bd"/>
</dbReference>
<accession>S7TLK6</accession>
<gene>
    <name evidence="6" type="ORF">dsmv_3035</name>
</gene>
<reference evidence="6 7" key="1">
    <citation type="journal article" date="2013" name="Genome Announc.">
        <title>Draft genome sequences for three mercury-methylating, sulfate-reducing bacteria.</title>
        <authorList>
            <person name="Brown S.D."/>
            <person name="Hurt R.A.Jr."/>
            <person name="Gilmour C.C."/>
            <person name="Elias D.A."/>
        </authorList>
    </citation>
    <scope>NUCLEOTIDE SEQUENCE [LARGE SCALE GENOMIC DNA]</scope>
    <source>
        <strain evidence="6 7">DSM 2059</strain>
    </source>
</reference>
<evidence type="ECO:0000256" key="3">
    <source>
        <dbReference type="ARBA" id="ARBA00022741"/>
    </source>
</evidence>
<dbReference type="Pfam" id="PF00005">
    <property type="entry name" value="ABC_tran"/>
    <property type="match status" value="2"/>
</dbReference>
<comment type="caution">
    <text evidence="6">The sequence shown here is derived from an EMBL/GenBank/DDBJ whole genome shotgun (WGS) entry which is preliminary data.</text>
</comment>
<dbReference type="STRING" id="897.B2D07_09565"/>
<dbReference type="EMBL" id="ATHJ01000101">
    <property type="protein sequence ID" value="EPR37746.1"/>
    <property type="molecule type" value="Genomic_DNA"/>
</dbReference>
<evidence type="ECO:0000313" key="7">
    <source>
        <dbReference type="Proteomes" id="UP000014977"/>
    </source>
</evidence>